<organism evidence="2 3">
    <name type="scientific">Phytophthora fragariaefolia</name>
    <dbReference type="NCBI Taxonomy" id="1490495"/>
    <lineage>
        <taxon>Eukaryota</taxon>
        <taxon>Sar</taxon>
        <taxon>Stramenopiles</taxon>
        <taxon>Oomycota</taxon>
        <taxon>Peronosporomycetes</taxon>
        <taxon>Peronosporales</taxon>
        <taxon>Peronosporaceae</taxon>
        <taxon>Phytophthora</taxon>
    </lineage>
</organism>
<dbReference type="Proteomes" id="UP001165121">
    <property type="component" value="Unassembled WGS sequence"/>
</dbReference>
<comment type="caution">
    <text evidence="2">The sequence shown here is derived from an EMBL/GenBank/DDBJ whole genome shotgun (WGS) entry which is preliminary data.</text>
</comment>
<protein>
    <submittedName>
        <fullName evidence="2">Unnamed protein product</fullName>
    </submittedName>
</protein>
<name>A0A9W6X429_9STRA</name>
<evidence type="ECO:0000313" key="3">
    <source>
        <dbReference type="Proteomes" id="UP001165121"/>
    </source>
</evidence>
<proteinExistence type="predicted"/>
<accession>A0A9W6X429</accession>
<feature type="region of interest" description="Disordered" evidence="1">
    <location>
        <begin position="133"/>
        <end position="158"/>
    </location>
</feature>
<feature type="region of interest" description="Disordered" evidence="1">
    <location>
        <begin position="1"/>
        <end position="21"/>
    </location>
</feature>
<feature type="compositionally biased region" description="Polar residues" evidence="1">
    <location>
        <begin position="1"/>
        <end position="17"/>
    </location>
</feature>
<keyword evidence="3" id="KW-1185">Reference proteome</keyword>
<feature type="compositionally biased region" description="Basic and acidic residues" evidence="1">
    <location>
        <begin position="146"/>
        <end position="158"/>
    </location>
</feature>
<evidence type="ECO:0000313" key="2">
    <source>
        <dbReference type="EMBL" id="GMF30475.1"/>
    </source>
</evidence>
<reference evidence="2" key="1">
    <citation type="submission" date="2023-04" db="EMBL/GenBank/DDBJ databases">
        <title>Phytophthora fragariaefolia NBRC 109709.</title>
        <authorList>
            <person name="Ichikawa N."/>
            <person name="Sato H."/>
            <person name="Tonouchi N."/>
        </authorList>
    </citation>
    <scope>NUCLEOTIDE SEQUENCE</scope>
    <source>
        <strain evidence="2">NBRC 109709</strain>
    </source>
</reference>
<dbReference type="AlphaFoldDB" id="A0A9W6X429"/>
<sequence>MSRPPTTLSAESKQSGRTAGHRIAVAAETSLAEGSIEPYATTTQTDPSVSLGCVRRVEALITLTTTATSVADGESRCPTPATRQLKLGGPNRAATVSLPTSRRRDCVYAFVGESKWLKTHRREDANEVKTMEIEKERNGSFGGGEIDERKYDEWNGDS</sequence>
<dbReference type="EMBL" id="BSXT01000581">
    <property type="protein sequence ID" value="GMF30475.1"/>
    <property type="molecule type" value="Genomic_DNA"/>
</dbReference>
<evidence type="ECO:0000256" key="1">
    <source>
        <dbReference type="SAM" id="MobiDB-lite"/>
    </source>
</evidence>
<gene>
    <name evidence="2" type="ORF">Pfra01_000676500</name>
</gene>